<dbReference type="GO" id="GO:0016020">
    <property type="term" value="C:membrane"/>
    <property type="evidence" value="ECO:0007669"/>
    <property type="project" value="InterPro"/>
</dbReference>
<dbReference type="AlphaFoldDB" id="A0A4Y5YXS3"/>
<organism evidence="1 2">
    <name type="scientific">Luteibacter pinisoli</name>
    <dbReference type="NCBI Taxonomy" id="2589080"/>
    <lineage>
        <taxon>Bacteria</taxon>
        <taxon>Pseudomonadati</taxon>
        <taxon>Pseudomonadota</taxon>
        <taxon>Gammaproteobacteria</taxon>
        <taxon>Lysobacterales</taxon>
        <taxon>Rhodanobacteraceae</taxon>
        <taxon>Luteibacter</taxon>
    </lineage>
</organism>
<protein>
    <submittedName>
        <fullName evidence="1">S49 family peptidase</fullName>
    </submittedName>
</protein>
<accession>A0A4Y5YXS3</accession>
<dbReference type="PANTHER" id="PTHR35984">
    <property type="entry name" value="PERIPLASMIC SERINE PROTEASE"/>
    <property type="match status" value="1"/>
</dbReference>
<dbReference type="SUPFAM" id="SSF52096">
    <property type="entry name" value="ClpP/crotonase"/>
    <property type="match status" value="1"/>
</dbReference>
<dbReference type="PANTHER" id="PTHR35984:SF1">
    <property type="entry name" value="PERIPLASMIC SERINE PROTEASE"/>
    <property type="match status" value="1"/>
</dbReference>
<dbReference type="Proteomes" id="UP000316093">
    <property type="component" value="Chromosome"/>
</dbReference>
<keyword evidence="2" id="KW-1185">Reference proteome</keyword>
<sequence length="301" mass="33018">MPNWNETLAELDGDGESRFDRLRKKYLTKLADHTGRNVLVYYSAWLQQNDSWVTDLGICDADKAGFMTCSHGVRRDRGLDIILHTPGGDLAATEAIIDYLHSMYDGDIRALVPQLAMSGGTLMALSCKEIIMGRQSSLGPVDPQISGFPAQGVIEEFARAGREVSEDPSTIPLWSAILGKYWPTLLTSCEHASTWSDELLRGYLSKCMFAGDDPIARARKLDQVSDLLGKHSTSRNHARHISPERAAAAGLHITALEDDQTLQDLVLTLHHGLSHTFASTDTAKIIANDSGTTYTLSMPVH</sequence>
<gene>
    <name evidence="1" type="ORF">FIV34_00500</name>
</gene>
<dbReference type="EMBL" id="CP041046">
    <property type="protein sequence ID" value="QDE37782.1"/>
    <property type="molecule type" value="Genomic_DNA"/>
</dbReference>
<dbReference type="Gene3D" id="3.90.226.10">
    <property type="entry name" value="2-enoyl-CoA Hydratase, Chain A, domain 1"/>
    <property type="match status" value="1"/>
</dbReference>
<dbReference type="KEGG" id="lpy:FIV34_00500"/>
<proteinExistence type="predicted"/>
<dbReference type="InterPro" id="IPR029045">
    <property type="entry name" value="ClpP/crotonase-like_dom_sf"/>
</dbReference>
<reference evidence="1 2" key="1">
    <citation type="submission" date="2019-06" db="EMBL/GenBank/DDBJ databases">
        <title>A complete genome sequence for Luteibacter pinisoli MAH-14.</title>
        <authorList>
            <person name="Baltrus D.A."/>
        </authorList>
    </citation>
    <scope>NUCLEOTIDE SEQUENCE [LARGE SCALE GENOMIC DNA]</scope>
    <source>
        <strain evidence="1 2">MAH-14</strain>
    </source>
</reference>
<dbReference type="OrthoDB" id="1493005at2"/>
<dbReference type="Pfam" id="PF01972">
    <property type="entry name" value="SDH_protease"/>
    <property type="match status" value="1"/>
</dbReference>
<evidence type="ECO:0000313" key="1">
    <source>
        <dbReference type="EMBL" id="QDE37782.1"/>
    </source>
</evidence>
<dbReference type="RefSeq" id="WP_139978597.1">
    <property type="nucleotide sequence ID" value="NZ_CP041046.1"/>
</dbReference>
<evidence type="ECO:0000313" key="2">
    <source>
        <dbReference type="Proteomes" id="UP000316093"/>
    </source>
</evidence>
<dbReference type="InterPro" id="IPR002825">
    <property type="entry name" value="Pept_S49_ser-pept_pro"/>
</dbReference>
<name>A0A4Y5YXS3_9GAMM</name>